<dbReference type="Proteomes" id="UP000029981">
    <property type="component" value="Chromosome 3"/>
</dbReference>
<evidence type="ECO:0000313" key="2">
    <source>
        <dbReference type="Proteomes" id="UP000029981"/>
    </source>
</evidence>
<accession>A0A0A0LA61</accession>
<dbReference type="EMBL" id="CM002924">
    <property type="protein sequence ID" value="KGN56951.1"/>
    <property type="molecule type" value="Genomic_DNA"/>
</dbReference>
<reference evidence="1 2" key="4">
    <citation type="journal article" date="2011" name="BMC Genomics">
        <title>RNA-Seq improves annotation of protein-coding genes in the cucumber genome.</title>
        <authorList>
            <person name="Li Z."/>
            <person name="Zhang Z."/>
            <person name="Yan P."/>
            <person name="Huang S."/>
            <person name="Fei Z."/>
            <person name="Lin K."/>
        </authorList>
    </citation>
    <scope>NUCLEOTIDE SEQUENCE [LARGE SCALE GENOMIC DNA]</scope>
    <source>
        <strain evidence="2">cv. 9930</strain>
    </source>
</reference>
<dbReference type="Gramene" id="KGN56951">
    <property type="protein sequence ID" value="KGN56951"/>
    <property type="gene ID" value="Csa_3G146370"/>
</dbReference>
<reference evidence="1 2" key="1">
    <citation type="journal article" date="2009" name="Nat. Genet.">
        <title>The genome of the cucumber, Cucumis sativus L.</title>
        <authorList>
            <person name="Huang S."/>
            <person name="Li R."/>
            <person name="Zhang Z."/>
            <person name="Li L."/>
            <person name="Gu X."/>
            <person name="Fan W."/>
            <person name="Lucas W.J."/>
            <person name="Wang X."/>
            <person name="Xie B."/>
            <person name="Ni P."/>
            <person name="Ren Y."/>
            <person name="Zhu H."/>
            <person name="Li J."/>
            <person name="Lin K."/>
            <person name="Jin W."/>
            <person name="Fei Z."/>
            <person name="Li G."/>
            <person name="Staub J."/>
            <person name="Kilian A."/>
            <person name="van der Vossen E.A."/>
            <person name="Wu Y."/>
            <person name="Guo J."/>
            <person name="He J."/>
            <person name="Jia Z."/>
            <person name="Ren Y."/>
            <person name="Tian G."/>
            <person name="Lu Y."/>
            <person name="Ruan J."/>
            <person name="Qian W."/>
            <person name="Wang M."/>
            <person name="Huang Q."/>
            <person name="Li B."/>
            <person name="Xuan Z."/>
            <person name="Cao J."/>
            <person name="Asan"/>
            <person name="Wu Z."/>
            <person name="Zhang J."/>
            <person name="Cai Q."/>
            <person name="Bai Y."/>
            <person name="Zhao B."/>
            <person name="Han Y."/>
            <person name="Li Y."/>
            <person name="Li X."/>
            <person name="Wang S."/>
            <person name="Shi Q."/>
            <person name="Liu S."/>
            <person name="Cho W.K."/>
            <person name="Kim J.Y."/>
            <person name="Xu Y."/>
            <person name="Heller-Uszynska K."/>
            <person name="Miao H."/>
            <person name="Cheng Z."/>
            <person name="Zhang S."/>
            <person name="Wu J."/>
            <person name="Yang Y."/>
            <person name="Kang H."/>
            <person name="Li M."/>
            <person name="Liang H."/>
            <person name="Ren X."/>
            <person name="Shi Z."/>
            <person name="Wen M."/>
            <person name="Jian M."/>
            <person name="Yang H."/>
            <person name="Zhang G."/>
            <person name="Yang Z."/>
            <person name="Chen R."/>
            <person name="Liu S."/>
            <person name="Li J."/>
            <person name="Ma L."/>
            <person name="Liu H."/>
            <person name="Zhou Y."/>
            <person name="Zhao J."/>
            <person name="Fang X."/>
            <person name="Li G."/>
            <person name="Fang L."/>
            <person name="Li Y."/>
            <person name="Liu D."/>
            <person name="Zheng H."/>
            <person name="Zhang Y."/>
            <person name="Qin N."/>
            <person name="Li Z."/>
            <person name="Yang G."/>
            <person name="Yang S."/>
            <person name="Bolund L."/>
            <person name="Kristiansen K."/>
            <person name="Zheng H."/>
            <person name="Li S."/>
            <person name="Zhang X."/>
            <person name="Yang H."/>
            <person name="Wang J."/>
            <person name="Sun R."/>
            <person name="Zhang B."/>
            <person name="Jiang S."/>
            <person name="Wang J."/>
            <person name="Du Y."/>
            <person name="Li S."/>
        </authorList>
    </citation>
    <scope>NUCLEOTIDE SEQUENCE [LARGE SCALE GENOMIC DNA]</scope>
    <source>
        <strain evidence="2">cv. 9930</strain>
    </source>
</reference>
<reference evidence="1 2" key="3">
    <citation type="journal article" date="2010" name="BMC Genomics">
        <title>Transcriptome sequencing and comparative analysis of cucumber flowers with different sex types.</title>
        <authorList>
            <person name="Guo S."/>
            <person name="Zheng Y."/>
            <person name="Joung J.G."/>
            <person name="Liu S."/>
            <person name="Zhang Z."/>
            <person name="Crasta O.R."/>
            <person name="Sobral B.W."/>
            <person name="Xu Y."/>
            <person name="Huang S."/>
            <person name="Fei Z."/>
        </authorList>
    </citation>
    <scope>NUCLEOTIDE SEQUENCE [LARGE SCALE GENOMIC DNA]</scope>
    <source>
        <strain evidence="2">cv. 9930</strain>
    </source>
</reference>
<reference evidence="1 2" key="2">
    <citation type="journal article" date="2009" name="PLoS ONE">
        <title>An integrated genetic and cytogenetic map of the cucumber genome.</title>
        <authorList>
            <person name="Ren Y."/>
            <person name="Zhang Z."/>
            <person name="Liu J."/>
            <person name="Staub J.E."/>
            <person name="Han Y."/>
            <person name="Cheng Z."/>
            <person name="Li X."/>
            <person name="Lu J."/>
            <person name="Miao H."/>
            <person name="Kang H."/>
            <person name="Xie B."/>
            <person name="Gu X."/>
            <person name="Wang X."/>
            <person name="Du Y."/>
            <person name="Jin W."/>
            <person name="Huang S."/>
        </authorList>
    </citation>
    <scope>NUCLEOTIDE SEQUENCE [LARGE SCALE GENOMIC DNA]</scope>
    <source>
        <strain evidence="2">cv. 9930</strain>
    </source>
</reference>
<gene>
    <name evidence="1" type="ORF">Csa_3G146370</name>
</gene>
<proteinExistence type="predicted"/>
<organism evidence="1 2">
    <name type="scientific">Cucumis sativus</name>
    <name type="common">Cucumber</name>
    <dbReference type="NCBI Taxonomy" id="3659"/>
    <lineage>
        <taxon>Eukaryota</taxon>
        <taxon>Viridiplantae</taxon>
        <taxon>Streptophyta</taxon>
        <taxon>Embryophyta</taxon>
        <taxon>Tracheophyta</taxon>
        <taxon>Spermatophyta</taxon>
        <taxon>Magnoliopsida</taxon>
        <taxon>eudicotyledons</taxon>
        <taxon>Gunneridae</taxon>
        <taxon>Pentapetalae</taxon>
        <taxon>rosids</taxon>
        <taxon>fabids</taxon>
        <taxon>Cucurbitales</taxon>
        <taxon>Cucurbitaceae</taxon>
        <taxon>Benincaseae</taxon>
        <taxon>Cucumis</taxon>
    </lineage>
</organism>
<protein>
    <submittedName>
        <fullName evidence="1">Uncharacterized protein</fullName>
    </submittedName>
</protein>
<evidence type="ECO:0000313" key="1">
    <source>
        <dbReference type="EMBL" id="KGN56951.1"/>
    </source>
</evidence>
<name>A0A0A0LA61_CUCSA</name>
<dbReference type="AlphaFoldDB" id="A0A0A0LA61"/>
<keyword evidence="2" id="KW-1185">Reference proteome</keyword>
<sequence>MELYRRQFGALTELGKREIQREEPLNKQSSPQSAVLMVGEFYGGRGKQMRERKIPIIKIKLSVPFQRATFLPLHVPVMSALSSRGPIHQN</sequence>